<dbReference type="OrthoDB" id="9782620at2"/>
<dbReference type="STRING" id="1218493.JF76_15980"/>
<evidence type="ECO:0000256" key="3">
    <source>
        <dbReference type="ARBA" id="ARBA00022763"/>
    </source>
</evidence>
<dbReference type="AlphaFoldDB" id="A0A0F4L8G5"/>
<gene>
    <name evidence="9" type="ORF">JF76_15980</name>
</gene>
<dbReference type="InterPro" id="IPR003738">
    <property type="entry name" value="SRAP"/>
</dbReference>
<keyword evidence="5" id="KW-0190">Covalent protein-DNA linkage</keyword>
<dbReference type="PANTHER" id="PTHR13604">
    <property type="entry name" value="DC12-RELATED"/>
    <property type="match status" value="1"/>
</dbReference>
<dbReference type="EMBL" id="JXBY01000025">
    <property type="protein sequence ID" value="KJY54573.1"/>
    <property type="molecule type" value="Genomic_DNA"/>
</dbReference>
<dbReference type="RefSeq" id="WP_045928577.1">
    <property type="nucleotide sequence ID" value="NZ_JBHSZS010000026.1"/>
</dbReference>
<dbReference type="GO" id="GO:0016829">
    <property type="term" value="F:lyase activity"/>
    <property type="evidence" value="ECO:0007669"/>
    <property type="project" value="UniProtKB-KW"/>
</dbReference>
<dbReference type="InterPro" id="IPR036590">
    <property type="entry name" value="SRAP-like"/>
</dbReference>
<dbReference type="PATRIC" id="fig|1218493.3.peg.1672"/>
<dbReference type="GO" id="GO:0008233">
    <property type="term" value="F:peptidase activity"/>
    <property type="evidence" value="ECO:0007669"/>
    <property type="project" value="UniProtKB-KW"/>
</dbReference>
<dbReference type="Proteomes" id="UP000033533">
    <property type="component" value="Unassembled WGS sequence"/>
</dbReference>
<evidence type="ECO:0000256" key="4">
    <source>
        <dbReference type="ARBA" id="ARBA00022801"/>
    </source>
</evidence>
<dbReference type="SUPFAM" id="SSF143081">
    <property type="entry name" value="BB1717-like"/>
    <property type="match status" value="1"/>
</dbReference>
<comment type="similarity">
    <text evidence="1 8">Belongs to the SOS response-associated peptidase family.</text>
</comment>
<dbReference type="GO" id="GO:0006508">
    <property type="term" value="P:proteolysis"/>
    <property type="evidence" value="ECO:0007669"/>
    <property type="project" value="UniProtKB-KW"/>
</dbReference>
<keyword evidence="4 8" id="KW-0378">Hydrolase</keyword>
<dbReference type="EC" id="3.4.-.-" evidence="8"/>
<evidence type="ECO:0000313" key="10">
    <source>
        <dbReference type="Proteomes" id="UP000033533"/>
    </source>
</evidence>
<dbReference type="GO" id="GO:0003697">
    <property type="term" value="F:single-stranded DNA binding"/>
    <property type="evidence" value="ECO:0007669"/>
    <property type="project" value="InterPro"/>
</dbReference>
<keyword evidence="3" id="KW-0227">DNA damage</keyword>
<keyword evidence="2 8" id="KW-0645">Protease</keyword>
<dbReference type="PANTHER" id="PTHR13604:SF0">
    <property type="entry name" value="ABASIC SITE PROCESSING PROTEIN HMCES"/>
    <property type="match status" value="1"/>
</dbReference>
<name>A0A0F4L8G5_9LACO</name>
<protein>
    <recommendedName>
        <fullName evidence="8">Abasic site processing protein</fullName>
        <ecNumber evidence="8">3.4.-.-</ecNumber>
    </recommendedName>
</protein>
<keyword evidence="7" id="KW-0456">Lyase</keyword>
<dbReference type="HOGENOM" id="CLU_035990_6_3_9"/>
<comment type="caution">
    <text evidence="9">The sequence shown here is derived from an EMBL/GenBank/DDBJ whole genome shotgun (WGS) entry which is preliminary data.</text>
</comment>
<dbReference type="Gene3D" id="3.90.1680.10">
    <property type="entry name" value="SOS response associated peptidase-like"/>
    <property type="match status" value="1"/>
</dbReference>
<evidence type="ECO:0000256" key="5">
    <source>
        <dbReference type="ARBA" id="ARBA00023124"/>
    </source>
</evidence>
<evidence type="ECO:0000256" key="6">
    <source>
        <dbReference type="ARBA" id="ARBA00023125"/>
    </source>
</evidence>
<evidence type="ECO:0000256" key="2">
    <source>
        <dbReference type="ARBA" id="ARBA00022670"/>
    </source>
</evidence>
<dbReference type="Pfam" id="PF02586">
    <property type="entry name" value="SRAP"/>
    <property type="match status" value="1"/>
</dbReference>
<evidence type="ECO:0000256" key="1">
    <source>
        <dbReference type="ARBA" id="ARBA00008136"/>
    </source>
</evidence>
<evidence type="ECO:0000256" key="8">
    <source>
        <dbReference type="RuleBase" id="RU364100"/>
    </source>
</evidence>
<proteinExistence type="inferred from homology"/>
<sequence length="201" mass="23277">MCNQFQLPSLAEIKKYLANDLNLPLIEPASNLPQNQNIFPKGIAPVLVYTDNQLQLLPKSWGYPSPYDHKKVVFNARIERFFEEKHSMWDSSFAKSRCIIIASQFFESGHDTYEAGNEHRYHERFSFKNANAALTLIAGIYQKDHFSMVTTQPNRTYAEIHNRMPLVLQAAELRQWLFQNFSSLVDRSQLSLNSVKLPPKK</sequence>
<keyword evidence="6" id="KW-0238">DNA-binding</keyword>
<evidence type="ECO:0000256" key="7">
    <source>
        <dbReference type="ARBA" id="ARBA00023239"/>
    </source>
</evidence>
<reference evidence="9 10" key="1">
    <citation type="submission" date="2014-12" db="EMBL/GenBank/DDBJ databases">
        <title>Comparative genomics of the lactic acid bacteria isolated from the honey bee gut.</title>
        <authorList>
            <person name="Ellegaard K.M."/>
            <person name="Tamarit D."/>
            <person name="Javelind E."/>
            <person name="Olofsson T."/>
            <person name="Andersson S.G."/>
            <person name="Vasquez A."/>
        </authorList>
    </citation>
    <scope>NUCLEOTIDE SEQUENCE [LARGE SCALE GENOMIC DNA]</scope>
    <source>
        <strain evidence="9 10">Biut2</strain>
    </source>
</reference>
<dbReference type="GO" id="GO:0106300">
    <property type="term" value="P:protein-DNA covalent cross-linking repair"/>
    <property type="evidence" value="ECO:0007669"/>
    <property type="project" value="InterPro"/>
</dbReference>
<accession>A0A0F4L8G5</accession>
<organism evidence="9 10">
    <name type="scientific">Lactobacillus kullabergensis</name>
    <dbReference type="NCBI Taxonomy" id="1218493"/>
    <lineage>
        <taxon>Bacteria</taxon>
        <taxon>Bacillati</taxon>
        <taxon>Bacillota</taxon>
        <taxon>Bacilli</taxon>
        <taxon>Lactobacillales</taxon>
        <taxon>Lactobacillaceae</taxon>
        <taxon>Lactobacillus</taxon>
    </lineage>
</organism>
<evidence type="ECO:0000313" key="9">
    <source>
        <dbReference type="EMBL" id="KJY54573.1"/>
    </source>
</evidence>